<evidence type="ECO:0008006" key="3">
    <source>
        <dbReference type="Google" id="ProtNLM"/>
    </source>
</evidence>
<evidence type="ECO:0000313" key="2">
    <source>
        <dbReference type="Proteomes" id="UP001165143"/>
    </source>
</evidence>
<dbReference type="EMBL" id="BSRX01000051">
    <property type="protein sequence ID" value="GLW58357.1"/>
    <property type="molecule type" value="Genomic_DNA"/>
</dbReference>
<name>A0A9W6PP95_9ACTN</name>
<dbReference type="AlphaFoldDB" id="A0A9W6PP95"/>
<dbReference type="RefSeq" id="WP_051777755.1">
    <property type="nucleotide sequence ID" value="NZ_BSRX01000051.1"/>
</dbReference>
<organism evidence="1 2">
    <name type="scientific">Kitasatospora phosalacinea</name>
    <dbReference type="NCBI Taxonomy" id="2065"/>
    <lineage>
        <taxon>Bacteria</taxon>
        <taxon>Bacillati</taxon>
        <taxon>Actinomycetota</taxon>
        <taxon>Actinomycetes</taxon>
        <taxon>Kitasatosporales</taxon>
        <taxon>Streptomycetaceae</taxon>
        <taxon>Kitasatospora</taxon>
    </lineage>
</organism>
<accession>A0A9W6PP95</accession>
<reference evidence="1" key="1">
    <citation type="submission" date="2023-02" db="EMBL/GenBank/DDBJ databases">
        <title>Kitasatospora phosalacinea NBRC 14362.</title>
        <authorList>
            <person name="Ichikawa N."/>
            <person name="Sato H."/>
            <person name="Tonouchi N."/>
        </authorList>
    </citation>
    <scope>NUCLEOTIDE SEQUENCE</scope>
    <source>
        <strain evidence="1">NBRC 14362</strain>
    </source>
</reference>
<evidence type="ECO:0000313" key="1">
    <source>
        <dbReference type="EMBL" id="GLW58357.1"/>
    </source>
</evidence>
<gene>
    <name evidence="1" type="ORF">Kpho01_63680</name>
</gene>
<protein>
    <recommendedName>
        <fullName evidence="3">DUF4034 domain-containing protein</fullName>
    </recommendedName>
</protein>
<sequence length="379" mass="40940">MARLIVIIPLVLLLAWKVLGWWAKARSARAAQLPGEAQSRVAAERAALERKLSTEHGLVPREDLVVVTTPEVPGLDAALAAATAGDWHPAADLLAAAAGDHALRTRLVGPLGENAAEDDAWLEAWRAERPDDADAAVVTVEALVQLAWNIRSSRRASEVSQEQFQAFHRVLGEAEEAAKDAERLAADDDPLPFYVQQPVAMGLGWENARYVALWSELTARDPLHFAGHQRALQYWCAKWHGSHELMHAFADAAVAGAPAGSLLTVVKLQAWDEQFRGAEDRNTAYRSPEVLASVEAAEADLAAAEADPATAGALAPRILSLHGWLARFHTRAGRGAEAIRHFRALGPHVTGPWTSYDDPVHVFQLDRVIAAARFGGDGS</sequence>
<dbReference type="Proteomes" id="UP001165143">
    <property type="component" value="Unassembled WGS sequence"/>
</dbReference>
<proteinExistence type="predicted"/>
<comment type="caution">
    <text evidence="1">The sequence shown here is derived from an EMBL/GenBank/DDBJ whole genome shotgun (WGS) entry which is preliminary data.</text>
</comment>
<dbReference type="OrthoDB" id="3284019at2"/>